<evidence type="ECO:0000256" key="2">
    <source>
        <dbReference type="ARBA" id="ARBA00022729"/>
    </source>
</evidence>
<keyword evidence="4" id="KW-1133">Transmembrane helix</keyword>
<dbReference type="InterPro" id="IPR050328">
    <property type="entry name" value="Dev_Immune_Receptor"/>
</dbReference>
<feature type="transmembrane region" description="Helical" evidence="4">
    <location>
        <begin position="21"/>
        <end position="45"/>
    </location>
</feature>
<dbReference type="Gene3D" id="3.80.10.10">
    <property type="entry name" value="Ribonuclease Inhibitor"/>
    <property type="match status" value="1"/>
</dbReference>
<evidence type="ECO:0000256" key="4">
    <source>
        <dbReference type="SAM" id="Phobius"/>
    </source>
</evidence>
<reference evidence="5" key="1">
    <citation type="submission" date="2020-08" db="EMBL/GenBank/DDBJ databases">
        <title>Multicomponent nature underlies the extraordinary mechanical properties of spider dragline silk.</title>
        <authorList>
            <person name="Kono N."/>
            <person name="Nakamura H."/>
            <person name="Mori M."/>
            <person name="Yoshida Y."/>
            <person name="Ohtoshi R."/>
            <person name="Malay A.D."/>
            <person name="Moran D.A.P."/>
            <person name="Tomita M."/>
            <person name="Numata K."/>
            <person name="Arakawa K."/>
        </authorList>
    </citation>
    <scope>NUCLEOTIDE SEQUENCE</scope>
</reference>
<gene>
    <name evidence="5" type="primary">AVEN_72555_1</name>
    <name evidence="5" type="ORF">TNIN_249141</name>
</gene>
<dbReference type="InterPro" id="IPR032675">
    <property type="entry name" value="LRR_dom_sf"/>
</dbReference>
<keyword evidence="4" id="KW-0812">Transmembrane</keyword>
<dbReference type="InterPro" id="IPR001611">
    <property type="entry name" value="Leu-rich_rpt"/>
</dbReference>
<dbReference type="PANTHER" id="PTHR24373:SF370">
    <property type="entry name" value="FISH-LIPS, ISOFORM E"/>
    <property type="match status" value="1"/>
</dbReference>
<dbReference type="SMART" id="SM00369">
    <property type="entry name" value="LRR_TYP"/>
    <property type="match status" value="3"/>
</dbReference>
<proteinExistence type="predicted"/>
<keyword evidence="2" id="KW-0732">Signal</keyword>
<dbReference type="Proteomes" id="UP000886998">
    <property type="component" value="Unassembled WGS sequence"/>
</dbReference>
<name>A0A8X7BY66_9ARAC</name>
<dbReference type="OrthoDB" id="676979at2759"/>
<dbReference type="PANTHER" id="PTHR24373">
    <property type="entry name" value="SLIT RELATED LEUCINE-RICH REPEAT NEURONAL PROTEIN"/>
    <property type="match status" value="1"/>
</dbReference>
<dbReference type="AlphaFoldDB" id="A0A8X7BY66"/>
<evidence type="ECO:0000313" key="6">
    <source>
        <dbReference type="Proteomes" id="UP000886998"/>
    </source>
</evidence>
<evidence type="ECO:0000256" key="3">
    <source>
        <dbReference type="ARBA" id="ARBA00022737"/>
    </source>
</evidence>
<accession>A0A8X7BY66</accession>
<dbReference type="GO" id="GO:0031012">
    <property type="term" value="C:extracellular matrix"/>
    <property type="evidence" value="ECO:0007669"/>
    <property type="project" value="TreeGrafter"/>
</dbReference>
<sequence length="348" mass="38747">MILPIQGIREFHDRNTARLSAHFVIMQFYHLFFLFAIFSCAYSAIEEKCPSTNIKPCTCRTYFDGACIITCSLSSQKDIERIGDIPNLCDGHVHFVLVHSKVDGIPAKLWKVLLSSKTVDVTIKHAGVKGLIPPGTESIPKAYTSGEAVIKIDHSKVGEWDWKQFSNFYSEKELTLVIDDTPLSALGDDFASIASGQVHKITIDSTGLSSIKNQQFASFPDLSSLALQNNKLTSVSRSMLAKPANKLQFLHLNGNSLTSLPEDLFSEMPALEVVYLRDNQLTSLPQNLLQSVSTTLQRVDFVNNPWECNCQLLWITKNAKTHLNMGMCATPEHLANKKIRNLSSLLEC</sequence>
<dbReference type="EMBL" id="BMAV01005923">
    <property type="protein sequence ID" value="GFY47373.1"/>
    <property type="molecule type" value="Genomic_DNA"/>
</dbReference>
<evidence type="ECO:0000313" key="5">
    <source>
        <dbReference type="EMBL" id="GFY47373.1"/>
    </source>
</evidence>
<keyword evidence="4" id="KW-0472">Membrane</keyword>
<dbReference type="InterPro" id="IPR003591">
    <property type="entry name" value="Leu-rich_rpt_typical-subtyp"/>
</dbReference>
<keyword evidence="3" id="KW-0677">Repeat</keyword>
<dbReference type="Pfam" id="PF13855">
    <property type="entry name" value="LRR_8"/>
    <property type="match status" value="1"/>
</dbReference>
<keyword evidence="1" id="KW-0433">Leucine-rich repeat</keyword>
<keyword evidence="6" id="KW-1185">Reference proteome</keyword>
<protein>
    <submittedName>
        <fullName evidence="5">Uncharacterized protein</fullName>
    </submittedName>
</protein>
<dbReference type="PROSITE" id="PS51450">
    <property type="entry name" value="LRR"/>
    <property type="match status" value="1"/>
</dbReference>
<organism evidence="5 6">
    <name type="scientific">Trichonephila inaurata madagascariensis</name>
    <dbReference type="NCBI Taxonomy" id="2747483"/>
    <lineage>
        <taxon>Eukaryota</taxon>
        <taxon>Metazoa</taxon>
        <taxon>Ecdysozoa</taxon>
        <taxon>Arthropoda</taxon>
        <taxon>Chelicerata</taxon>
        <taxon>Arachnida</taxon>
        <taxon>Araneae</taxon>
        <taxon>Araneomorphae</taxon>
        <taxon>Entelegynae</taxon>
        <taxon>Araneoidea</taxon>
        <taxon>Nephilidae</taxon>
        <taxon>Trichonephila</taxon>
        <taxon>Trichonephila inaurata</taxon>
    </lineage>
</organism>
<evidence type="ECO:0000256" key="1">
    <source>
        <dbReference type="ARBA" id="ARBA00022614"/>
    </source>
</evidence>
<dbReference type="SUPFAM" id="SSF52058">
    <property type="entry name" value="L domain-like"/>
    <property type="match status" value="1"/>
</dbReference>
<dbReference type="GO" id="GO:0005615">
    <property type="term" value="C:extracellular space"/>
    <property type="evidence" value="ECO:0007669"/>
    <property type="project" value="TreeGrafter"/>
</dbReference>
<comment type="caution">
    <text evidence="5">The sequence shown here is derived from an EMBL/GenBank/DDBJ whole genome shotgun (WGS) entry which is preliminary data.</text>
</comment>